<dbReference type="EMBL" id="CP036265">
    <property type="protein sequence ID" value="QDT17205.1"/>
    <property type="molecule type" value="Genomic_DNA"/>
</dbReference>
<reference evidence="1 2" key="1">
    <citation type="submission" date="2019-02" db="EMBL/GenBank/DDBJ databases">
        <title>Deep-cultivation of Planctomycetes and their phenomic and genomic characterization uncovers novel biology.</title>
        <authorList>
            <person name="Wiegand S."/>
            <person name="Jogler M."/>
            <person name="Boedeker C."/>
            <person name="Pinto D."/>
            <person name="Vollmers J."/>
            <person name="Rivas-Marin E."/>
            <person name="Kohn T."/>
            <person name="Peeters S.H."/>
            <person name="Heuer A."/>
            <person name="Rast P."/>
            <person name="Oberbeckmann S."/>
            <person name="Bunk B."/>
            <person name="Jeske O."/>
            <person name="Meyerdierks A."/>
            <person name="Storesund J.E."/>
            <person name="Kallscheuer N."/>
            <person name="Luecker S."/>
            <person name="Lage O.M."/>
            <person name="Pohl T."/>
            <person name="Merkel B.J."/>
            <person name="Hornburger P."/>
            <person name="Mueller R.-W."/>
            <person name="Bruemmer F."/>
            <person name="Labrenz M."/>
            <person name="Spormann A.M."/>
            <person name="Op den Camp H."/>
            <person name="Overmann J."/>
            <person name="Amann R."/>
            <person name="Jetten M.S.M."/>
            <person name="Mascher T."/>
            <person name="Medema M.H."/>
            <person name="Devos D.P."/>
            <person name="Kaster A.-K."/>
            <person name="Ovreas L."/>
            <person name="Rohde M."/>
            <person name="Galperin M.Y."/>
            <person name="Jogler C."/>
        </authorList>
    </citation>
    <scope>NUCLEOTIDE SEQUENCE [LARGE SCALE GENOMIC DNA]</scope>
    <source>
        <strain evidence="1 2">CA12</strain>
    </source>
</reference>
<dbReference type="RefSeq" id="WP_165700808.1">
    <property type="nucleotide sequence ID" value="NZ_CP036265.1"/>
</dbReference>
<dbReference type="Pfam" id="PF13565">
    <property type="entry name" value="HTH_32"/>
    <property type="match status" value="1"/>
</dbReference>
<dbReference type="SUPFAM" id="SSF46689">
    <property type="entry name" value="Homeodomain-like"/>
    <property type="match status" value="1"/>
</dbReference>
<dbReference type="InterPro" id="IPR009057">
    <property type="entry name" value="Homeodomain-like_sf"/>
</dbReference>
<keyword evidence="2" id="KW-1185">Reference proteome</keyword>
<protein>
    <recommendedName>
        <fullName evidence="3">Transposase</fullName>
    </recommendedName>
</protein>
<dbReference type="KEGG" id="acaf:CA12_33170"/>
<sequence>MNKRYVLKLTAEERSVLEAITRRRNVAAGKHQKARALLLCDQSDHGPGLRDVDVAGEVNAGVRSIESWRKRACEEGPLESLERRRRTVTTEPILDGDAEAKMLAIACSTPPEGRSRWSLRLLADRLVELEIVESVSHETVRRSLQKTTSGRT</sequence>
<gene>
    <name evidence="1" type="ORF">CA12_33170</name>
</gene>
<dbReference type="Proteomes" id="UP000318741">
    <property type="component" value="Chromosome"/>
</dbReference>
<evidence type="ECO:0000313" key="1">
    <source>
        <dbReference type="EMBL" id="QDT17205.1"/>
    </source>
</evidence>
<name>A0A517PCU7_9PLAN</name>
<proteinExistence type="predicted"/>
<dbReference type="AlphaFoldDB" id="A0A517PCU7"/>
<evidence type="ECO:0008006" key="3">
    <source>
        <dbReference type="Google" id="ProtNLM"/>
    </source>
</evidence>
<evidence type="ECO:0000313" key="2">
    <source>
        <dbReference type="Proteomes" id="UP000318741"/>
    </source>
</evidence>
<organism evidence="1 2">
    <name type="scientific">Alienimonas californiensis</name>
    <dbReference type="NCBI Taxonomy" id="2527989"/>
    <lineage>
        <taxon>Bacteria</taxon>
        <taxon>Pseudomonadati</taxon>
        <taxon>Planctomycetota</taxon>
        <taxon>Planctomycetia</taxon>
        <taxon>Planctomycetales</taxon>
        <taxon>Planctomycetaceae</taxon>
        <taxon>Alienimonas</taxon>
    </lineage>
</organism>
<accession>A0A517PCU7</accession>